<organism evidence="1">
    <name type="scientific">viral metagenome</name>
    <dbReference type="NCBI Taxonomy" id="1070528"/>
    <lineage>
        <taxon>unclassified sequences</taxon>
        <taxon>metagenomes</taxon>
        <taxon>organismal metagenomes</taxon>
    </lineage>
</organism>
<evidence type="ECO:0000313" key="1">
    <source>
        <dbReference type="EMBL" id="QHT92249.1"/>
    </source>
</evidence>
<dbReference type="AlphaFoldDB" id="A0A6C0IHH2"/>
<dbReference type="EMBL" id="MN740182">
    <property type="protein sequence ID" value="QHT92249.1"/>
    <property type="molecule type" value="Genomic_DNA"/>
</dbReference>
<accession>A0A6C0IHH2</accession>
<proteinExistence type="predicted"/>
<protein>
    <submittedName>
        <fullName evidence="1">Uncharacterized protein</fullName>
    </submittedName>
</protein>
<reference evidence="1" key="1">
    <citation type="journal article" date="2020" name="Nature">
        <title>Giant virus diversity and host interactions through global metagenomics.</title>
        <authorList>
            <person name="Schulz F."/>
            <person name="Roux S."/>
            <person name="Paez-Espino D."/>
            <person name="Jungbluth S."/>
            <person name="Walsh D.A."/>
            <person name="Denef V.J."/>
            <person name="McMahon K.D."/>
            <person name="Konstantinidis K.T."/>
            <person name="Eloe-Fadrosh E.A."/>
            <person name="Kyrpides N.C."/>
            <person name="Woyke T."/>
        </authorList>
    </citation>
    <scope>NUCLEOTIDE SEQUENCE</scope>
    <source>
        <strain evidence="1">GVMAG-M-3300023184-88</strain>
    </source>
</reference>
<name>A0A6C0IHH2_9ZZZZ</name>
<sequence length="199" mass="22560">MSKTDEFNTLYNLLANLSAKKVKPITSASTEASTAPNAAPNAAAIEIQNTIENTDTVENEVIDNIVPFIKQKRTYTRRKPTHSDADKEPPILEKEGMQCKSCLLSVLSEGALIVHYDRSPLCRKWAFLPDEMQEPVPVKTVYQVAMEYVRQSITADKELTCKFCKNSFTSLEQHHAHYQTTIICNRMAHLEFKRILKSI</sequence>